<name>A0AB40CKY3_DIOCR</name>
<keyword evidence="1" id="KW-1133">Transmembrane helix</keyword>
<dbReference type="Pfam" id="PF06364">
    <property type="entry name" value="DUF1068"/>
    <property type="match status" value="1"/>
</dbReference>
<dbReference type="InterPro" id="IPR010471">
    <property type="entry name" value="DUF1068"/>
</dbReference>
<evidence type="ECO:0000256" key="1">
    <source>
        <dbReference type="SAM" id="Phobius"/>
    </source>
</evidence>
<gene>
    <name evidence="3" type="primary">LOC120277683</name>
</gene>
<evidence type="ECO:0000313" key="3">
    <source>
        <dbReference type="RefSeq" id="XP_039140470.1"/>
    </source>
</evidence>
<keyword evidence="1" id="KW-0812">Transmembrane</keyword>
<dbReference type="RefSeq" id="XP_039140470.1">
    <property type="nucleotide sequence ID" value="XM_039284536.1"/>
</dbReference>
<keyword evidence="2" id="KW-1185">Reference proteome</keyword>
<feature type="transmembrane region" description="Helical" evidence="1">
    <location>
        <begin position="64"/>
        <end position="86"/>
    </location>
</feature>
<keyword evidence="1" id="KW-0472">Membrane</keyword>
<protein>
    <submittedName>
        <fullName evidence="3">Uncharacterized protein LOC120277683</fullName>
    </submittedName>
</protein>
<dbReference type="GeneID" id="120277683"/>
<accession>A0AB40CKY3</accession>
<sequence length="180" mass="20782">MLKKPIDCKWICKVKYKLDCIIERYKACLVANSFTQIEDLDFRETFALDAKLVLQLCEDTSSSATWHLIFALIPFFLLCFPSCFLYSADHPIFEKNSPSSFLGESKLLPLILLSLVTKDSPRGKKLPTSECISRGDDWFNCVKCDPEVNEEMEKSFTELLLEELKRREVEATNVNFFSKE</sequence>
<organism evidence="2 3">
    <name type="scientific">Dioscorea cayennensis subsp. rotundata</name>
    <name type="common">White Guinea yam</name>
    <name type="synonym">Dioscorea rotundata</name>
    <dbReference type="NCBI Taxonomy" id="55577"/>
    <lineage>
        <taxon>Eukaryota</taxon>
        <taxon>Viridiplantae</taxon>
        <taxon>Streptophyta</taxon>
        <taxon>Embryophyta</taxon>
        <taxon>Tracheophyta</taxon>
        <taxon>Spermatophyta</taxon>
        <taxon>Magnoliopsida</taxon>
        <taxon>Liliopsida</taxon>
        <taxon>Dioscoreales</taxon>
        <taxon>Dioscoreaceae</taxon>
        <taxon>Dioscorea</taxon>
    </lineage>
</organism>
<dbReference type="AlphaFoldDB" id="A0AB40CKY3"/>
<evidence type="ECO:0000313" key="2">
    <source>
        <dbReference type="Proteomes" id="UP001515500"/>
    </source>
</evidence>
<dbReference type="Proteomes" id="UP001515500">
    <property type="component" value="Chromosome 15"/>
</dbReference>
<reference evidence="3" key="1">
    <citation type="submission" date="2025-08" db="UniProtKB">
        <authorList>
            <consortium name="RefSeq"/>
        </authorList>
    </citation>
    <scope>IDENTIFICATION</scope>
</reference>
<proteinExistence type="predicted"/>